<sequence>SPCLSVHSSRRASQNNAHTRVSTLRRAASWQHMTAQPRRARSDHSPHHARPASHIGRQKHGRALHMKEANSLMPEEQQQTAQPHLRRSRKAENGQLRVNSGEYEEGETSSSLTKPLDETDLGVHQNSKQLCS</sequence>
<comment type="caution">
    <text evidence="1">The sequence shown here is derived from an EMBL/GenBank/DDBJ whole genome shotgun (WGS) entry which is preliminary data.</text>
</comment>
<proteinExistence type="predicted"/>
<keyword evidence="2" id="KW-1185">Reference proteome</keyword>
<evidence type="ECO:0000313" key="2">
    <source>
        <dbReference type="Proteomes" id="UP000814033"/>
    </source>
</evidence>
<accession>A0ACB8RDW1</accession>
<reference evidence="1" key="2">
    <citation type="journal article" date="2022" name="New Phytol.">
        <title>Evolutionary transition to the ectomycorrhizal habit in the genomes of a hyperdiverse lineage of mushroom-forming fungi.</title>
        <authorList>
            <person name="Looney B."/>
            <person name="Miyauchi S."/>
            <person name="Morin E."/>
            <person name="Drula E."/>
            <person name="Courty P.E."/>
            <person name="Kohler A."/>
            <person name="Kuo A."/>
            <person name="LaButti K."/>
            <person name="Pangilinan J."/>
            <person name="Lipzen A."/>
            <person name="Riley R."/>
            <person name="Andreopoulos W."/>
            <person name="He G."/>
            <person name="Johnson J."/>
            <person name="Nolan M."/>
            <person name="Tritt A."/>
            <person name="Barry K.W."/>
            <person name="Grigoriev I.V."/>
            <person name="Nagy L.G."/>
            <person name="Hibbett D."/>
            <person name="Henrissat B."/>
            <person name="Matheny P.B."/>
            <person name="Labbe J."/>
            <person name="Martin F.M."/>
        </authorList>
    </citation>
    <scope>NUCLEOTIDE SEQUENCE</scope>
    <source>
        <strain evidence="1">FP105234-sp</strain>
    </source>
</reference>
<organism evidence="1 2">
    <name type="scientific">Auriscalpium vulgare</name>
    <dbReference type="NCBI Taxonomy" id="40419"/>
    <lineage>
        <taxon>Eukaryota</taxon>
        <taxon>Fungi</taxon>
        <taxon>Dikarya</taxon>
        <taxon>Basidiomycota</taxon>
        <taxon>Agaricomycotina</taxon>
        <taxon>Agaricomycetes</taxon>
        <taxon>Russulales</taxon>
        <taxon>Auriscalpiaceae</taxon>
        <taxon>Auriscalpium</taxon>
    </lineage>
</organism>
<name>A0ACB8RDW1_9AGAM</name>
<dbReference type="EMBL" id="MU276078">
    <property type="protein sequence ID" value="KAI0042200.1"/>
    <property type="molecule type" value="Genomic_DNA"/>
</dbReference>
<feature type="non-terminal residue" evidence="1">
    <location>
        <position position="1"/>
    </location>
</feature>
<protein>
    <submittedName>
        <fullName evidence="1">Uncharacterized protein</fullName>
    </submittedName>
</protein>
<gene>
    <name evidence="1" type="ORF">FA95DRAFT_1638060</name>
</gene>
<reference evidence="1" key="1">
    <citation type="submission" date="2021-02" db="EMBL/GenBank/DDBJ databases">
        <authorList>
            <consortium name="DOE Joint Genome Institute"/>
            <person name="Ahrendt S."/>
            <person name="Looney B.P."/>
            <person name="Miyauchi S."/>
            <person name="Morin E."/>
            <person name="Drula E."/>
            <person name="Courty P.E."/>
            <person name="Chicoki N."/>
            <person name="Fauchery L."/>
            <person name="Kohler A."/>
            <person name="Kuo A."/>
            <person name="Labutti K."/>
            <person name="Pangilinan J."/>
            <person name="Lipzen A."/>
            <person name="Riley R."/>
            <person name="Andreopoulos W."/>
            <person name="He G."/>
            <person name="Johnson J."/>
            <person name="Barry K.W."/>
            <person name="Grigoriev I.V."/>
            <person name="Nagy L."/>
            <person name="Hibbett D."/>
            <person name="Henrissat B."/>
            <person name="Matheny P.B."/>
            <person name="Labbe J."/>
            <person name="Martin F."/>
        </authorList>
    </citation>
    <scope>NUCLEOTIDE SEQUENCE</scope>
    <source>
        <strain evidence="1">FP105234-sp</strain>
    </source>
</reference>
<dbReference type="Proteomes" id="UP000814033">
    <property type="component" value="Unassembled WGS sequence"/>
</dbReference>
<evidence type="ECO:0000313" key="1">
    <source>
        <dbReference type="EMBL" id="KAI0042200.1"/>
    </source>
</evidence>